<reference evidence="2 3" key="1">
    <citation type="submission" date="2020-07" db="EMBL/GenBank/DDBJ databases">
        <title>non toxigenic Corynebacterium sp. nov from a clinical source.</title>
        <authorList>
            <person name="Bernier A.-M."/>
            <person name="Bernard K."/>
        </authorList>
    </citation>
    <scope>NUCLEOTIDE SEQUENCE [LARGE SCALE GENOMIC DNA]</scope>
    <source>
        <strain evidence="3">NML 93-0612</strain>
    </source>
</reference>
<keyword evidence="3" id="KW-1185">Reference proteome</keyword>
<dbReference type="Gene3D" id="3.40.630.30">
    <property type="match status" value="1"/>
</dbReference>
<dbReference type="SUPFAM" id="SSF55729">
    <property type="entry name" value="Acyl-CoA N-acyltransferases (Nat)"/>
    <property type="match status" value="1"/>
</dbReference>
<sequence length="361" mass="38663">MFVYQCAGPVVGEEPSDALRTLVFMANLAAQETTGSADASRGITELIDALATPSPTAHTHIFAVTTDPWAGALGDSQFGYPQFSATGDEAEPPAVGWLIVTQPLADNIHSLDISLVLDADFQPIPGTPPSDAARELVVDMLGISDDIARRFGRSVIHLWDQHALGAASPFAATFRDAGYTRALAQTEYVIPARLADLLARPDIEVFANTDFPEDLLPGVAELYTAASLDQPLGALDIRRAEWDTARLAESTAHFRALGTENYHAIATTDTGDVVGISEIWIHEGFSPKVAIQGLTYVRSEHRHRGLGTALKSHAHNAALTAHPELARIYTSVADDNTAMIALNKELGATAISHVTAWQKQV</sequence>
<evidence type="ECO:0000313" key="2">
    <source>
        <dbReference type="EMBL" id="QMV85481.1"/>
    </source>
</evidence>
<dbReference type="RefSeq" id="WP_182386302.1">
    <property type="nucleotide sequence ID" value="NZ_CP059833.1"/>
</dbReference>
<evidence type="ECO:0000259" key="1">
    <source>
        <dbReference type="Pfam" id="PF00583"/>
    </source>
</evidence>
<dbReference type="InterPro" id="IPR016181">
    <property type="entry name" value="Acyl_CoA_acyltransferase"/>
</dbReference>
<organism evidence="2 3">
    <name type="scientific">Corynebacterium hindlerae</name>
    <dbReference type="NCBI Taxonomy" id="699041"/>
    <lineage>
        <taxon>Bacteria</taxon>
        <taxon>Bacillati</taxon>
        <taxon>Actinomycetota</taxon>
        <taxon>Actinomycetes</taxon>
        <taxon>Mycobacteriales</taxon>
        <taxon>Corynebacteriaceae</taxon>
        <taxon>Corynebacterium</taxon>
    </lineage>
</organism>
<dbReference type="GO" id="GO:0016747">
    <property type="term" value="F:acyltransferase activity, transferring groups other than amino-acyl groups"/>
    <property type="evidence" value="ECO:0007669"/>
    <property type="project" value="InterPro"/>
</dbReference>
<dbReference type="Pfam" id="PF00583">
    <property type="entry name" value="Acetyltransf_1"/>
    <property type="match status" value="1"/>
</dbReference>
<accession>A0A7G5FFU0</accession>
<dbReference type="CDD" id="cd04301">
    <property type="entry name" value="NAT_SF"/>
    <property type="match status" value="1"/>
</dbReference>
<keyword evidence="2" id="KW-0808">Transferase</keyword>
<name>A0A7G5FFU0_9CORY</name>
<dbReference type="AlphaFoldDB" id="A0A7G5FFU0"/>
<evidence type="ECO:0000313" key="3">
    <source>
        <dbReference type="Proteomes" id="UP000515570"/>
    </source>
</evidence>
<dbReference type="InterPro" id="IPR000182">
    <property type="entry name" value="GNAT_dom"/>
</dbReference>
<proteinExistence type="predicted"/>
<gene>
    <name evidence="2" type="ORF">HW450_01645</name>
</gene>
<dbReference type="Proteomes" id="UP000515570">
    <property type="component" value="Chromosome"/>
</dbReference>
<dbReference type="EMBL" id="CP059833">
    <property type="protein sequence ID" value="QMV85481.1"/>
    <property type="molecule type" value="Genomic_DNA"/>
</dbReference>
<feature type="domain" description="N-acetyltransferase" evidence="1">
    <location>
        <begin position="241"/>
        <end position="347"/>
    </location>
</feature>
<protein>
    <submittedName>
        <fullName evidence="2">GNAT family N-acetyltransferase</fullName>
    </submittedName>
</protein>